<dbReference type="InterPro" id="IPR001789">
    <property type="entry name" value="Sig_transdc_resp-reg_receiver"/>
</dbReference>
<reference evidence="9 10" key="1">
    <citation type="submission" date="2021-01" db="EMBL/GenBank/DDBJ databases">
        <title>Isolation and description of Catonella massiliensis sp. nov., a novel Catonella species, isolated from a stable periodontitis subject.</title>
        <authorList>
            <person name="Antezack A."/>
            <person name="Boxberger M."/>
            <person name="La Scola B."/>
            <person name="Monnet-Corti V."/>
        </authorList>
    </citation>
    <scope>NUCLEOTIDE SEQUENCE [LARGE SCALE GENOMIC DNA]</scope>
    <source>
        <strain evidence="9 10">Marseille-Q4567</strain>
    </source>
</reference>
<dbReference type="Pfam" id="PF00196">
    <property type="entry name" value="GerE"/>
    <property type="match status" value="1"/>
</dbReference>
<name>A0ABS1IWM3_9FIRM</name>
<evidence type="ECO:0000256" key="2">
    <source>
        <dbReference type="ARBA" id="ARBA00022553"/>
    </source>
</evidence>
<dbReference type="SUPFAM" id="SSF46894">
    <property type="entry name" value="C-terminal effector domain of the bipartite response regulators"/>
    <property type="match status" value="1"/>
</dbReference>
<dbReference type="Gene3D" id="3.40.50.2300">
    <property type="match status" value="1"/>
</dbReference>
<dbReference type="InterPro" id="IPR058245">
    <property type="entry name" value="NreC/VraR/RcsB-like_REC"/>
</dbReference>
<keyword evidence="2 7" id="KW-0597">Phosphoprotein</keyword>
<evidence type="ECO:0000256" key="1">
    <source>
        <dbReference type="ARBA" id="ARBA00018672"/>
    </source>
</evidence>
<organism evidence="9 10">
    <name type="scientific">Catonella massiliensis</name>
    <dbReference type="NCBI Taxonomy" id="2799636"/>
    <lineage>
        <taxon>Bacteria</taxon>
        <taxon>Bacillati</taxon>
        <taxon>Bacillota</taxon>
        <taxon>Clostridia</taxon>
        <taxon>Lachnospirales</taxon>
        <taxon>Lachnospiraceae</taxon>
        <taxon>Catonella</taxon>
    </lineage>
</organism>
<dbReference type="PRINTS" id="PR00038">
    <property type="entry name" value="HTHLUXR"/>
</dbReference>
<dbReference type="InterPro" id="IPR011006">
    <property type="entry name" value="CheY-like_superfamily"/>
</dbReference>
<dbReference type="Pfam" id="PF00072">
    <property type="entry name" value="Response_reg"/>
    <property type="match status" value="1"/>
</dbReference>
<evidence type="ECO:0000256" key="6">
    <source>
        <dbReference type="ARBA" id="ARBA00024867"/>
    </source>
</evidence>
<evidence type="ECO:0000313" key="9">
    <source>
        <dbReference type="EMBL" id="MBK5896222.1"/>
    </source>
</evidence>
<proteinExistence type="predicted"/>
<feature type="modified residue" description="4-aspartylphosphate" evidence="7">
    <location>
        <position position="57"/>
    </location>
</feature>
<keyword evidence="5" id="KW-0804">Transcription</keyword>
<evidence type="ECO:0000313" key="10">
    <source>
        <dbReference type="Proteomes" id="UP000604730"/>
    </source>
</evidence>
<keyword evidence="3" id="KW-0805">Transcription regulation</keyword>
<evidence type="ECO:0000259" key="8">
    <source>
        <dbReference type="PROSITE" id="PS50110"/>
    </source>
</evidence>
<evidence type="ECO:0000256" key="5">
    <source>
        <dbReference type="ARBA" id="ARBA00023163"/>
    </source>
</evidence>
<evidence type="ECO:0000256" key="3">
    <source>
        <dbReference type="ARBA" id="ARBA00023015"/>
    </source>
</evidence>
<dbReference type="PANTHER" id="PTHR43214:SF43">
    <property type="entry name" value="TWO-COMPONENT RESPONSE REGULATOR"/>
    <property type="match status" value="1"/>
</dbReference>
<dbReference type="PANTHER" id="PTHR43214">
    <property type="entry name" value="TWO-COMPONENT RESPONSE REGULATOR"/>
    <property type="match status" value="1"/>
</dbReference>
<comment type="caution">
    <text evidence="9">The sequence shown here is derived from an EMBL/GenBank/DDBJ whole genome shotgun (WGS) entry which is preliminary data.</text>
</comment>
<comment type="function">
    <text evidence="6">May play the central regulatory role in sporulation. It may be an element of the effector pathway responsible for the activation of sporulation genes in response to nutritional stress. Spo0A may act in concert with spo0H (a sigma factor) to control the expression of some genes that are critical to the sporulation process.</text>
</comment>
<dbReference type="InterPro" id="IPR000792">
    <property type="entry name" value="Tscrpt_reg_LuxR_C"/>
</dbReference>
<dbReference type="EMBL" id="JAEPRJ010000001">
    <property type="protein sequence ID" value="MBK5896222.1"/>
    <property type="molecule type" value="Genomic_DNA"/>
</dbReference>
<dbReference type="SMART" id="SM00421">
    <property type="entry name" value="HTH_LUXR"/>
    <property type="match status" value="1"/>
</dbReference>
<accession>A0ABS1IWM3</accession>
<keyword evidence="10" id="KW-1185">Reference proteome</keyword>
<dbReference type="CDD" id="cd17535">
    <property type="entry name" value="REC_NarL-like"/>
    <property type="match status" value="1"/>
</dbReference>
<dbReference type="Proteomes" id="UP000604730">
    <property type="component" value="Unassembled WGS sequence"/>
</dbReference>
<protein>
    <recommendedName>
        <fullName evidence="1">Stage 0 sporulation protein A homolog</fullName>
    </recommendedName>
</protein>
<dbReference type="InterPro" id="IPR016032">
    <property type="entry name" value="Sig_transdc_resp-reg_C-effctor"/>
</dbReference>
<keyword evidence="4" id="KW-0238">DNA-binding</keyword>
<dbReference type="PROSITE" id="PS50110">
    <property type="entry name" value="RESPONSE_REGULATORY"/>
    <property type="match status" value="1"/>
</dbReference>
<dbReference type="RefSeq" id="WP_208427809.1">
    <property type="nucleotide sequence ID" value="NZ_JAEPRJ010000001.1"/>
</dbReference>
<evidence type="ECO:0000256" key="7">
    <source>
        <dbReference type="PROSITE-ProRule" id="PRU00169"/>
    </source>
</evidence>
<dbReference type="SUPFAM" id="SSF52172">
    <property type="entry name" value="CheY-like"/>
    <property type="match status" value="1"/>
</dbReference>
<sequence>MERKIRVLIADDFVYLREDLTELINKQEDMEVVGTAESGSEIIELAEKTDHDIILMDIEMEQTNAGILAAEAIRDDNPDSMIIFLTAHETKEMILTAMGAGAVDYVVKGLDDEVLLTHIRSAYEGNPIMQSRVRDTVMQEYERLQKSERSLLFFIHCISNLTGAERELVKLLLQGCKVSEIADIRKVENSTVKTQIKSLLRKFGCARSKEVVSLIEELKIGHLF</sequence>
<feature type="domain" description="Response regulatory" evidence="8">
    <location>
        <begin position="6"/>
        <end position="123"/>
    </location>
</feature>
<gene>
    <name evidence="9" type="ORF">JJN12_00245</name>
</gene>
<dbReference type="InterPro" id="IPR039420">
    <property type="entry name" value="WalR-like"/>
</dbReference>
<evidence type="ECO:0000256" key="4">
    <source>
        <dbReference type="ARBA" id="ARBA00023125"/>
    </source>
</evidence>
<dbReference type="SMART" id="SM00448">
    <property type="entry name" value="REC"/>
    <property type="match status" value="1"/>
</dbReference>